<dbReference type="AlphaFoldDB" id="A0A0C2DV43"/>
<sequence>MVPPPSISSSLVNDVIETARRKPGYVAMEAELGSVQDHENLEDLLLWFICSHDCGMPILHMVCLAYIASIHANQYMRDFTEGSMVGDPYILSLT</sequence>
<evidence type="ECO:0000313" key="2">
    <source>
        <dbReference type="Proteomes" id="UP000054047"/>
    </source>
</evidence>
<dbReference type="OrthoDB" id="5797725at2759"/>
<protein>
    <submittedName>
        <fullName evidence="1">Uncharacterized protein</fullName>
    </submittedName>
</protein>
<keyword evidence="2" id="KW-1185">Reference proteome</keyword>
<proteinExistence type="predicted"/>
<organism evidence="1 2">
    <name type="scientific">Ancylostoma duodenale</name>
    <dbReference type="NCBI Taxonomy" id="51022"/>
    <lineage>
        <taxon>Eukaryota</taxon>
        <taxon>Metazoa</taxon>
        <taxon>Ecdysozoa</taxon>
        <taxon>Nematoda</taxon>
        <taxon>Chromadorea</taxon>
        <taxon>Rhabditida</taxon>
        <taxon>Rhabditina</taxon>
        <taxon>Rhabditomorpha</taxon>
        <taxon>Strongyloidea</taxon>
        <taxon>Ancylostomatidae</taxon>
        <taxon>Ancylostomatinae</taxon>
        <taxon>Ancylostoma</taxon>
    </lineage>
</organism>
<dbReference type="Proteomes" id="UP000054047">
    <property type="component" value="Unassembled WGS sequence"/>
</dbReference>
<evidence type="ECO:0000313" key="1">
    <source>
        <dbReference type="EMBL" id="KIH66727.1"/>
    </source>
</evidence>
<dbReference type="EMBL" id="KN726992">
    <property type="protein sequence ID" value="KIH66727.1"/>
    <property type="molecule type" value="Genomic_DNA"/>
</dbReference>
<reference evidence="1 2" key="1">
    <citation type="submission" date="2013-12" db="EMBL/GenBank/DDBJ databases">
        <title>Draft genome of the parsitic nematode Ancylostoma duodenale.</title>
        <authorList>
            <person name="Mitreva M."/>
        </authorList>
    </citation>
    <scope>NUCLEOTIDE SEQUENCE [LARGE SCALE GENOMIC DNA]</scope>
    <source>
        <strain evidence="1 2">Zhejiang</strain>
    </source>
</reference>
<name>A0A0C2DV43_9BILA</name>
<gene>
    <name evidence="1" type="ORF">ANCDUO_02943</name>
</gene>
<accession>A0A0C2DV43</accession>